<dbReference type="CDD" id="cd03786">
    <property type="entry name" value="GTB_UDP-GlcNAc_2-Epimerase"/>
    <property type="match status" value="1"/>
</dbReference>
<keyword evidence="3" id="KW-1185">Reference proteome</keyword>
<dbReference type="NCBIfam" id="TIGR03568">
    <property type="entry name" value="NeuC_NnaA"/>
    <property type="match status" value="1"/>
</dbReference>
<protein>
    <submittedName>
        <fullName evidence="2">UDP-N-acetylglucosamine 2-epimerase (Non-hydrolyzing)</fullName>
        <ecNumber evidence="2">5.1.3.14</ecNumber>
    </submittedName>
</protein>
<feature type="domain" description="UDP-N-acetylglucosamine 2-epimerase" evidence="1">
    <location>
        <begin position="27"/>
        <end position="362"/>
    </location>
</feature>
<keyword evidence="2" id="KW-0413">Isomerase</keyword>
<dbReference type="Pfam" id="PF02350">
    <property type="entry name" value="Epimerase_2"/>
    <property type="match status" value="1"/>
</dbReference>
<dbReference type="InterPro" id="IPR003331">
    <property type="entry name" value="UDP_GlcNAc_Epimerase_2_dom"/>
</dbReference>
<dbReference type="InterPro" id="IPR029767">
    <property type="entry name" value="WecB-like"/>
</dbReference>
<name>A0ABT9UTC7_9FIRM</name>
<dbReference type="Gene3D" id="3.40.50.2000">
    <property type="entry name" value="Glycogen Phosphorylase B"/>
    <property type="match status" value="2"/>
</dbReference>
<dbReference type="InterPro" id="IPR020004">
    <property type="entry name" value="UDP-GlcNAc_Epase"/>
</dbReference>
<accession>A0ABT9UTC7</accession>
<evidence type="ECO:0000313" key="3">
    <source>
        <dbReference type="Proteomes" id="UP001228504"/>
    </source>
</evidence>
<dbReference type="EC" id="5.1.3.14" evidence="2"/>
<comment type="caution">
    <text evidence="2">The sequence shown here is derived from an EMBL/GenBank/DDBJ whole genome shotgun (WGS) entry which is preliminary data.</text>
</comment>
<reference evidence="2 3" key="1">
    <citation type="submission" date="2023-07" db="EMBL/GenBank/DDBJ databases">
        <title>Genomic Encyclopedia of Type Strains, Phase IV (KMG-IV): sequencing the most valuable type-strain genomes for metagenomic binning, comparative biology and taxonomic classification.</title>
        <authorList>
            <person name="Goeker M."/>
        </authorList>
    </citation>
    <scope>NUCLEOTIDE SEQUENCE [LARGE SCALE GENOMIC DNA]</scope>
    <source>
        <strain evidence="2 3">DSM 20694</strain>
    </source>
</reference>
<sequence>MKKIFRVAYATGSRADYGIVRKYLQYLDMDKEIEFSVLVTGSHLEKKYGYSIDNIKKDNFKIGCEISIEIDNSNNANIMKSMAIALEKFGSFFEKNKYDLLIILGDRYEMLSVAIAASMQNIPILHLHGGETTYGNYDEFIRHSITKMSRYHFTSTDVYRKRVIQLGEEPQRVFYLGALGAENCRNLDCGKVVKEVLNMTQKKYWVIAFHPETLTDINIESQIQEIIFAINNMINNEEIVFIGSNADTNSDVIRNAWIMYANMHENAHYFENLNVESFLWLVKNSVAFVGNSSSGIIEVPSLGVYTINIGDRQKGRVHGESVIDVKCNKDSIILAMKKVKYLLNKGYSFKNPYYLENTAERYYHQTKQLLRLGVSDVKEFYDIE</sequence>
<dbReference type="GO" id="GO:0008761">
    <property type="term" value="F:UDP-N-acetylglucosamine 2-epimerase activity"/>
    <property type="evidence" value="ECO:0007669"/>
    <property type="project" value="UniProtKB-EC"/>
</dbReference>
<dbReference type="EMBL" id="JAUSUF010000003">
    <property type="protein sequence ID" value="MDQ0149546.1"/>
    <property type="molecule type" value="Genomic_DNA"/>
</dbReference>
<evidence type="ECO:0000259" key="1">
    <source>
        <dbReference type="Pfam" id="PF02350"/>
    </source>
</evidence>
<organism evidence="2 3">
    <name type="scientific">Eubacterium multiforme</name>
    <dbReference type="NCBI Taxonomy" id="83339"/>
    <lineage>
        <taxon>Bacteria</taxon>
        <taxon>Bacillati</taxon>
        <taxon>Bacillota</taxon>
        <taxon>Clostridia</taxon>
        <taxon>Eubacteriales</taxon>
        <taxon>Eubacteriaceae</taxon>
        <taxon>Eubacterium</taxon>
    </lineage>
</organism>
<dbReference type="PANTHER" id="PTHR43174:SF3">
    <property type="entry name" value="UDP-N-ACETYLGLUCOSAMINE 2-EPIMERASE"/>
    <property type="match status" value="1"/>
</dbReference>
<proteinExistence type="predicted"/>
<dbReference type="SUPFAM" id="SSF53756">
    <property type="entry name" value="UDP-Glycosyltransferase/glycogen phosphorylase"/>
    <property type="match status" value="1"/>
</dbReference>
<dbReference type="RefSeq" id="WP_307485129.1">
    <property type="nucleotide sequence ID" value="NZ_JAUSUF010000003.1"/>
</dbReference>
<evidence type="ECO:0000313" key="2">
    <source>
        <dbReference type="EMBL" id="MDQ0149546.1"/>
    </source>
</evidence>
<gene>
    <name evidence="2" type="ORF">J2S18_001476</name>
</gene>
<dbReference type="Proteomes" id="UP001228504">
    <property type="component" value="Unassembled WGS sequence"/>
</dbReference>
<dbReference type="PANTHER" id="PTHR43174">
    <property type="entry name" value="UDP-N-ACETYLGLUCOSAMINE 2-EPIMERASE"/>
    <property type="match status" value="1"/>
</dbReference>